<gene>
    <name evidence="1" type="ORF">ONZ43_g2011</name>
</gene>
<accession>A0ACC2J259</accession>
<evidence type="ECO:0000313" key="1">
    <source>
        <dbReference type="EMBL" id="KAJ8121567.1"/>
    </source>
</evidence>
<organism evidence="1 2">
    <name type="scientific">Nemania bipapillata</name>
    <dbReference type="NCBI Taxonomy" id="110536"/>
    <lineage>
        <taxon>Eukaryota</taxon>
        <taxon>Fungi</taxon>
        <taxon>Dikarya</taxon>
        <taxon>Ascomycota</taxon>
        <taxon>Pezizomycotina</taxon>
        <taxon>Sordariomycetes</taxon>
        <taxon>Xylariomycetidae</taxon>
        <taxon>Xylariales</taxon>
        <taxon>Xylariaceae</taxon>
        <taxon>Nemania</taxon>
    </lineage>
</organism>
<reference evidence="1" key="1">
    <citation type="submission" date="2022-11" db="EMBL/GenBank/DDBJ databases">
        <title>Genome Sequence of Nemania bipapillata.</title>
        <authorList>
            <person name="Buettner E."/>
        </authorList>
    </citation>
    <scope>NUCLEOTIDE SEQUENCE</scope>
    <source>
        <strain evidence="1">CP14</strain>
    </source>
</reference>
<evidence type="ECO:0000313" key="2">
    <source>
        <dbReference type="Proteomes" id="UP001153334"/>
    </source>
</evidence>
<sequence length="116" mass="12900">MAAFSRSRNPSRALLLLVHRVDGAEDAVDYDAFDPFGPHDGAFLPDLRLVEGRDEVSVDLQPALEEGVVAEDQRAHLVGPVDAWRSTVRKEWLGNVAYDGELVYSRGVEEHIWVST</sequence>
<name>A0ACC2J259_9PEZI</name>
<dbReference type="EMBL" id="JAPESX010000389">
    <property type="protein sequence ID" value="KAJ8121567.1"/>
    <property type="molecule type" value="Genomic_DNA"/>
</dbReference>
<proteinExistence type="predicted"/>
<keyword evidence="2" id="KW-1185">Reference proteome</keyword>
<comment type="caution">
    <text evidence="1">The sequence shown here is derived from an EMBL/GenBank/DDBJ whole genome shotgun (WGS) entry which is preliminary data.</text>
</comment>
<dbReference type="Proteomes" id="UP001153334">
    <property type="component" value="Unassembled WGS sequence"/>
</dbReference>
<protein>
    <submittedName>
        <fullName evidence="1">Uncharacterized protein</fullName>
    </submittedName>
</protein>